<evidence type="ECO:0008006" key="4">
    <source>
        <dbReference type="Google" id="ProtNLM"/>
    </source>
</evidence>
<organism evidence="2 3">
    <name type="scientific">Helicocarpus griseus UAMH5409</name>
    <dbReference type="NCBI Taxonomy" id="1447875"/>
    <lineage>
        <taxon>Eukaryota</taxon>
        <taxon>Fungi</taxon>
        <taxon>Dikarya</taxon>
        <taxon>Ascomycota</taxon>
        <taxon>Pezizomycotina</taxon>
        <taxon>Eurotiomycetes</taxon>
        <taxon>Eurotiomycetidae</taxon>
        <taxon>Onygenales</taxon>
        <taxon>Ajellomycetaceae</taxon>
        <taxon>Helicocarpus</taxon>
    </lineage>
</organism>
<name>A0A2B7WFV4_9EURO</name>
<gene>
    <name evidence="2" type="ORF">AJ79_10081</name>
</gene>
<accession>A0A2B7WFV4</accession>
<protein>
    <recommendedName>
        <fullName evidence="4">Fungal N-terminal domain-containing protein</fullName>
    </recommendedName>
</protein>
<dbReference type="OrthoDB" id="5431013at2759"/>
<dbReference type="AlphaFoldDB" id="A0A2B7WFV4"/>
<evidence type="ECO:0000256" key="1">
    <source>
        <dbReference type="SAM" id="MobiDB-lite"/>
    </source>
</evidence>
<evidence type="ECO:0000313" key="2">
    <source>
        <dbReference type="EMBL" id="PGG95407.1"/>
    </source>
</evidence>
<proteinExistence type="predicted"/>
<comment type="caution">
    <text evidence="2">The sequence shown here is derived from an EMBL/GenBank/DDBJ whole genome shotgun (WGS) entry which is preliminary data.</text>
</comment>
<feature type="region of interest" description="Disordered" evidence="1">
    <location>
        <begin position="144"/>
        <end position="165"/>
    </location>
</feature>
<keyword evidence="3" id="KW-1185">Reference proteome</keyword>
<sequence>MADPLSILGAVGAVLQIASQGLKLSRAINEYVHSVRSVDQDFRDISQEMESTVILLQQFGDNLKLEEQSQYQKRDRVRWAFKQPRISVLTTKLDRHKTHLNFMLVVMRHARDLEKAFDAELELKTLQLKTQAAERKLRILHQGSVEGKLDSSNSPWEPRDPPGRG</sequence>
<evidence type="ECO:0000313" key="3">
    <source>
        <dbReference type="Proteomes" id="UP000223968"/>
    </source>
</evidence>
<dbReference type="EMBL" id="PDNB01000349">
    <property type="protein sequence ID" value="PGG95407.1"/>
    <property type="molecule type" value="Genomic_DNA"/>
</dbReference>
<dbReference type="Proteomes" id="UP000223968">
    <property type="component" value="Unassembled WGS sequence"/>
</dbReference>
<reference evidence="2 3" key="1">
    <citation type="submission" date="2017-10" db="EMBL/GenBank/DDBJ databases">
        <title>Comparative genomics in systemic dimorphic fungi from Ajellomycetaceae.</title>
        <authorList>
            <person name="Munoz J.F."/>
            <person name="Mcewen J.G."/>
            <person name="Clay O.K."/>
            <person name="Cuomo C.A."/>
        </authorList>
    </citation>
    <scope>NUCLEOTIDE SEQUENCE [LARGE SCALE GENOMIC DNA]</scope>
    <source>
        <strain evidence="2 3">UAMH5409</strain>
    </source>
</reference>